<evidence type="ECO:0000256" key="1">
    <source>
        <dbReference type="SAM" id="MobiDB-lite"/>
    </source>
</evidence>
<organism evidence="2">
    <name type="scientific">Oryza punctata</name>
    <name type="common">Red rice</name>
    <dbReference type="NCBI Taxonomy" id="4537"/>
    <lineage>
        <taxon>Eukaryota</taxon>
        <taxon>Viridiplantae</taxon>
        <taxon>Streptophyta</taxon>
        <taxon>Embryophyta</taxon>
        <taxon>Tracheophyta</taxon>
        <taxon>Spermatophyta</taxon>
        <taxon>Magnoliopsida</taxon>
        <taxon>Liliopsida</taxon>
        <taxon>Poales</taxon>
        <taxon>Poaceae</taxon>
        <taxon>BOP clade</taxon>
        <taxon>Oryzoideae</taxon>
        <taxon>Oryzeae</taxon>
        <taxon>Oryzinae</taxon>
        <taxon>Oryza</taxon>
    </lineage>
</organism>
<keyword evidence="3" id="KW-1185">Reference proteome</keyword>
<sequence length="92" mass="10875">GRRRRPRRAAGCSLHRTRRHSRLNERDLRALPASGLRQAIDRRTPRTPDGGSTWYHHQNRSELQEEGRRDLYCSLKYKGTNTRRTHIKFGVL</sequence>
<reference evidence="2" key="1">
    <citation type="submission" date="2015-04" db="UniProtKB">
        <authorList>
            <consortium name="EnsemblPlants"/>
        </authorList>
    </citation>
    <scope>IDENTIFICATION</scope>
</reference>
<dbReference type="Proteomes" id="UP000026962">
    <property type="component" value="Chromosome 5"/>
</dbReference>
<dbReference type="AlphaFoldDB" id="A0A0E0L4Y8"/>
<proteinExistence type="predicted"/>
<evidence type="ECO:0000313" key="2">
    <source>
        <dbReference type="EnsemblPlants" id="OPUNC05G21200.1"/>
    </source>
</evidence>
<name>A0A0E0L4Y8_ORYPU</name>
<reference evidence="2" key="2">
    <citation type="submission" date="2018-05" db="EMBL/GenBank/DDBJ databases">
        <title>OpunRS2 (Oryza punctata Reference Sequence Version 2).</title>
        <authorList>
            <person name="Zhang J."/>
            <person name="Kudrna D."/>
            <person name="Lee S."/>
            <person name="Talag J."/>
            <person name="Welchert J."/>
            <person name="Wing R.A."/>
        </authorList>
    </citation>
    <scope>NUCLEOTIDE SEQUENCE [LARGE SCALE GENOMIC DNA]</scope>
</reference>
<evidence type="ECO:0000313" key="3">
    <source>
        <dbReference type="Proteomes" id="UP000026962"/>
    </source>
</evidence>
<feature type="region of interest" description="Disordered" evidence="1">
    <location>
        <begin position="1"/>
        <end position="61"/>
    </location>
</feature>
<dbReference type="HOGENOM" id="CLU_2419553_0_0_1"/>
<accession>A0A0E0L4Y8</accession>
<protein>
    <submittedName>
        <fullName evidence="2">Uncharacterized protein</fullName>
    </submittedName>
</protein>
<dbReference type="Gramene" id="OPUNC05G21200.1">
    <property type="protein sequence ID" value="OPUNC05G21200.1"/>
    <property type="gene ID" value="OPUNC05G21200"/>
</dbReference>
<dbReference type="EnsemblPlants" id="OPUNC05G21200.1">
    <property type="protein sequence ID" value="OPUNC05G21200.1"/>
    <property type="gene ID" value="OPUNC05G21200"/>
</dbReference>